<evidence type="ECO:0000313" key="2">
    <source>
        <dbReference type="EMBL" id="SMF88435.1"/>
    </source>
</evidence>
<feature type="transmembrane region" description="Helical" evidence="1">
    <location>
        <begin position="6"/>
        <end position="24"/>
    </location>
</feature>
<proteinExistence type="predicted"/>
<evidence type="ECO:0008006" key="4">
    <source>
        <dbReference type="Google" id="ProtNLM"/>
    </source>
</evidence>
<feature type="transmembrane region" description="Helical" evidence="1">
    <location>
        <begin position="36"/>
        <end position="56"/>
    </location>
</feature>
<dbReference type="STRING" id="1313296.SAMN05661091_4285"/>
<keyword evidence="1" id="KW-1133">Transmembrane helix</keyword>
<feature type="transmembrane region" description="Helical" evidence="1">
    <location>
        <begin position="62"/>
        <end position="83"/>
    </location>
</feature>
<organism evidence="2 3">
    <name type="scientific">Paenibacillus uliginis N3/975</name>
    <dbReference type="NCBI Taxonomy" id="1313296"/>
    <lineage>
        <taxon>Bacteria</taxon>
        <taxon>Bacillati</taxon>
        <taxon>Bacillota</taxon>
        <taxon>Bacilli</taxon>
        <taxon>Bacillales</taxon>
        <taxon>Paenibacillaceae</taxon>
        <taxon>Paenibacillus</taxon>
    </lineage>
</organism>
<keyword evidence="1" id="KW-0812">Transmembrane</keyword>
<evidence type="ECO:0000256" key="1">
    <source>
        <dbReference type="SAM" id="Phobius"/>
    </source>
</evidence>
<dbReference type="AlphaFoldDB" id="A0A1X7HMB1"/>
<dbReference type="Pfam" id="PF11877">
    <property type="entry name" value="DUF3397"/>
    <property type="match status" value="1"/>
</dbReference>
<dbReference type="InterPro" id="IPR024515">
    <property type="entry name" value="DUF3397"/>
</dbReference>
<dbReference type="EMBL" id="LT840184">
    <property type="protein sequence ID" value="SMF88435.1"/>
    <property type="molecule type" value="Genomic_DNA"/>
</dbReference>
<protein>
    <recommendedName>
        <fullName evidence="4">DUF3397 domain-containing protein</fullName>
    </recommendedName>
</protein>
<dbReference type="RefSeq" id="WP_208915061.1">
    <property type="nucleotide sequence ID" value="NZ_LT840184.1"/>
</dbReference>
<reference evidence="2 3" key="1">
    <citation type="submission" date="2017-04" db="EMBL/GenBank/DDBJ databases">
        <authorList>
            <person name="Afonso C.L."/>
            <person name="Miller P.J."/>
            <person name="Scott M.A."/>
            <person name="Spackman E."/>
            <person name="Goraichik I."/>
            <person name="Dimitrov K.M."/>
            <person name="Suarez D.L."/>
            <person name="Swayne D.E."/>
        </authorList>
    </citation>
    <scope>NUCLEOTIDE SEQUENCE [LARGE SCALE GENOMIC DNA]</scope>
    <source>
        <strain evidence="2 3">N3/975</strain>
    </source>
</reference>
<sequence>MDLLIIMSVVPVIPFILVYLIVTLRKKDKRQAMKLAMDVTTVFLLISVSALFNNLFQTKFGFYLILLLLLITAGLIGGAQNRWKGRVDGKRLLRVVWRLAFVTMSISYIIFTFFGLVQYIFKVM</sequence>
<evidence type="ECO:0000313" key="3">
    <source>
        <dbReference type="Proteomes" id="UP000192940"/>
    </source>
</evidence>
<name>A0A1X7HMB1_9BACL</name>
<feature type="transmembrane region" description="Helical" evidence="1">
    <location>
        <begin position="95"/>
        <end position="121"/>
    </location>
</feature>
<accession>A0A1X7HMB1</accession>
<keyword evidence="1" id="KW-0472">Membrane</keyword>
<keyword evidence="3" id="KW-1185">Reference proteome</keyword>
<gene>
    <name evidence="2" type="ORF">SAMN05661091_4285</name>
</gene>
<dbReference type="Proteomes" id="UP000192940">
    <property type="component" value="Chromosome I"/>
</dbReference>